<reference evidence="2" key="2">
    <citation type="submission" date="2022-09" db="EMBL/GenBank/DDBJ databases">
        <title>Draft genome sequence of Coprococcus comes strain 31264.</title>
        <authorList>
            <person name="Atsushi H."/>
            <person name="Moriya O."/>
            <person name="Mitsuo S."/>
        </authorList>
    </citation>
    <scope>NUCLEOTIDE SEQUENCE</scope>
    <source>
        <strain evidence="2">JCM 31264</strain>
    </source>
</reference>
<dbReference type="EMBL" id="BSCI01000031">
    <property type="protein sequence ID" value="GLG88509.1"/>
    <property type="molecule type" value="Genomic_DNA"/>
</dbReference>
<evidence type="ECO:0000313" key="1">
    <source>
        <dbReference type="EMBL" id="CUO93045.1"/>
    </source>
</evidence>
<evidence type="ECO:0000313" key="2">
    <source>
        <dbReference type="EMBL" id="GLG88509.1"/>
    </source>
</evidence>
<name>A0A174J790_9FIRM</name>
<organism evidence="1 3">
    <name type="scientific">Coprococcus comes</name>
    <dbReference type="NCBI Taxonomy" id="410072"/>
    <lineage>
        <taxon>Bacteria</taxon>
        <taxon>Bacillati</taxon>
        <taxon>Bacillota</taxon>
        <taxon>Clostridia</taxon>
        <taxon>Lachnospirales</taxon>
        <taxon>Lachnospiraceae</taxon>
        <taxon>Coprococcus</taxon>
    </lineage>
</organism>
<gene>
    <name evidence="2" type="ORF">comes_30570</name>
    <name evidence="1" type="ORF">ERS852481_03207</name>
</gene>
<protein>
    <submittedName>
        <fullName evidence="1">Uncharacterized protein</fullName>
    </submittedName>
</protein>
<dbReference type="EMBL" id="CYZK01000044">
    <property type="protein sequence ID" value="CUO93045.1"/>
    <property type="molecule type" value="Genomic_DNA"/>
</dbReference>
<sequence length="182" mass="21146">MMKLDNFIGMMTGYFDNKEQFNMMQATGKIYPYAKHVNTVCNDKINNIPHDFNGKFVVEESYYETNGNRHASPHLFLITENEDGILLSSYEIPEGEEKNTFSYNSMKNVDYSELKKSKKFTPALYHENDGIWEGGSTSQFSPVMTFKLWEKFSDSCLEVSEIMEVNGKRIFGYDDPIIYKRV</sequence>
<dbReference type="RefSeq" id="WP_055249553.1">
    <property type="nucleotide sequence ID" value="NZ_BSCI01000031.1"/>
</dbReference>
<dbReference type="Proteomes" id="UP000095362">
    <property type="component" value="Unassembled WGS sequence"/>
</dbReference>
<dbReference type="Proteomes" id="UP001145109">
    <property type="component" value="Unassembled WGS sequence"/>
</dbReference>
<reference evidence="1 3" key="1">
    <citation type="submission" date="2015-09" db="EMBL/GenBank/DDBJ databases">
        <authorList>
            <consortium name="Pathogen Informatics"/>
        </authorList>
    </citation>
    <scope>NUCLEOTIDE SEQUENCE [LARGE SCALE GENOMIC DNA]</scope>
    <source>
        <strain evidence="1 3">2789STDY5834866</strain>
    </source>
</reference>
<evidence type="ECO:0000313" key="3">
    <source>
        <dbReference type="Proteomes" id="UP000095362"/>
    </source>
</evidence>
<proteinExistence type="predicted"/>
<reference evidence="2" key="3">
    <citation type="submission" date="2022-11" db="EMBL/GenBank/DDBJ databases">
        <title>Draft genome sequence of Coprococcus comes strain 31264.</title>
        <authorList>
            <person name="Hisatomi A."/>
            <person name="Ohkuma M."/>
            <person name="Sakamoto M."/>
        </authorList>
    </citation>
    <scope>NUCLEOTIDE SEQUENCE</scope>
    <source>
        <strain evidence="2">JCM 31264</strain>
    </source>
</reference>
<accession>A0A174J790</accession>
<dbReference type="AlphaFoldDB" id="A0A174J790"/>